<gene>
    <name evidence="1" type="ORF">D5R40_20425</name>
</gene>
<sequence>MRRRKKEEGRRKKEERLKLEKVEGIVFDKPLRVYKPQPIVKIASDDGLLNPKKKDKFIKYLWKKTKS</sequence>
<reference evidence="1 2" key="1">
    <citation type="journal article" date="2018" name="ACS Chem. Biol.">
        <title>Ketoreductase domain dysfunction expands chemodiversity: malyngamide biosynthesis in the cyanobacterium Okeania hirsuta.</title>
        <authorList>
            <person name="Moss N.A."/>
            <person name="Leao T."/>
            <person name="Rankin M."/>
            <person name="McCullough T.M."/>
            <person name="Qu P."/>
            <person name="Korobeynikov A."/>
            <person name="Smith J.L."/>
            <person name="Gerwick L."/>
            <person name="Gerwick W.H."/>
        </authorList>
    </citation>
    <scope>NUCLEOTIDE SEQUENCE [LARGE SCALE GENOMIC DNA]</scope>
    <source>
        <strain evidence="1 2">PAB10Feb10-1</strain>
    </source>
</reference>
<evidence type="ECO:0000313" key="1">
    <source>
        <dbReference type="EMBL" id="RQH34804.1"/>
    </source>
</evidence>
<keyword evidence="2" id="KW-1185">Reference proteome</keyword>
<proteinExistence type="predicted"/>
<protein>
    <submittedName>
        <fullName evidence="1">Uncharacterized protein</fullName>
    </submittedName>
</protein>
<dbReference type="AlphaFoldDB" id="A0A3N6NZH1"/>
<organism evidence="1 2">
    <name type="scientific">Okeania hirsuta</name>
    <dbReference type="NCBI Taxonomy" id="1458930"/>
    <lineage>
        <taxon>Bacteria</taxon>
        <taxon>Bacillati</taxon>
        <taxon>Cyanobacteriota</taxon>
        <taxon>Cyanophyceae</taxon>
        <taxon>Oscillatoriophycideae</taxon>
        <taxon>Oscillatoriales</taxon>
        <taxon>Microcoleaceae</taxon>
        <taxon>Okeania</taxon>
    </lineage>
</organism>
<dbReference type="Proteomes" id="UP000269154">
    <property type="component" value="Unassembled WGS sequence"/>
</dbReference>
<comment type="caution">
    <text evidence="1">The sequence shown here is derived from an EMBL/GenBank/DDBJ whole genome shotgun (WGS) entry which is preliminary data.</text>
</comment>
<evidence type="ECO:0000313" key="2">
    <source>
        <dbReference type="Proteomes" id="UP000269154"/>
    </source>
</evidence>
<name>A0A3N6NZH1_9CYAN</name>
<dbReference type="EMBL" id="RCBY01000130">
    <property type="protein sequence ID" value="RQH34804.1"/>
    <property type="molecule type" value="Genomic_DNA"/>
</dbReference>
<accession>A0A3N6NZH1</accession>